<dbReference type="PANTHER" id="PTHR44846:SF17">
    <property type="entry name" value="GNTR-FAMILY TRANSCRIPTIONAL REGULATOR"/>
    <property type="match status" value="1"/>
</dbReference>
<dbReference type="InterPro" id="IPR011663">
    <property type="entry name" value="UTRA"/>
</dbReference>
<dbReference type="InterPro" id="IPR000524">
    <property type="entry name" value="Tscrpt_reg_HTH_GntR"/>
</dbReference>
<keyword evidence="1" id="KW-0805">Transcription regulation</keyword>
<proteinExistence type="predicted"/>
<dbReference type="EMBL" id="FAOZ01000056">
    <property type="protein sequence ID" value="CUU61100.1"/>
    <property type="molecule type" value="Genomic_DNA"/>
</dbReference>
<gene>
    <name evidence="5" type="ORF">Ga0074812_15612</name>
</gene>
<dbReference type="RefSeq" id="WP_091287008.1">
    <property type="nucleotide sequence ID" value="NZ_FAOZ01000056.1"/>
</dbReference>
<dbReference type="Gene3D" id="1.10.10.10">
    <property type="entry name" value="Winged helix-like DNA-binding domain superfamily/Winged helix DNA-binding domain"/>
    <property type="match status" value="1"/>
</dbReference>
<evidence type="ECO:0000256" key="2">
    <source>
        <dbReference type="ARBA" id="ARBA00023125"/>
    </source>
</evidence>
<dbReference type="GO" id="GO:0003677">
    <property type="term" value="F:DNA binding"/>
    <property type="evidence" value="ECO:0007669"/>
    <property type="project" value="UniProtKB-KW"/>
</dbReference>
<evidence type="ECO:0000259" key="4">
    <source>
        <dbReference type="PROSITE" id="PS50949"/>
    </source>
</evidence>
<keyword evidence="6" id="KW-1185">Reference proteome</keyword>
<dbReference type="SUPFAM" id="SSF46785">
    <property type="entry name" value="Winged helix' DNA-binding domain"/>
    <property type="match status" value="1"/>
</dbReference>
<dbReference type="Pfam" id="PF00392">
    <property type="entry name" value="GntR"/>
    <property type="match status" value="1"/>
</dbReference>
<dbReference type="SUPFAM" id="SSF64288">
    <property type="entry name" value="Chorismate lyase-like"/>
    <property type="match status" value="1"/>
</dbReference>
<dbReference type="Gene3D" id="3.40.1410.10">
    <property type="entry name" value="Chorismate lyase-like"/>
    <property type="match status" value="1"/>
</dbReference>
<dbReference type="SMART" id="SM00345">
    <property type="entry name" value="HTH_GNTR"/>
    <property type="match status" value="1"/>
</dbReference>
<dbReference type="AlphaFoldDB" id="A0A0S4R1L3"/>
<dbReference type="Proteomes" id="UP000198802">
    <property type="component" value="Unassembled WGS sequence"/>
</dbReference>
<dbReference type="PANTHER" id="PTHR44846">
    <property type="entry name" value="MANNOSYL-D-GLYCERATE TRANSPORT/METABOLISM SYSTEM REPRESSOR MNGR-RELATED"/>
    <property type="match status" value="1"/>
</dbReference>
<dbReference type="InterPro" id="IPR036390">
    <property type="entry name" value="WH_DNA-bd_sf"/>
</dbReference>
<dbReference type="GO" id="GO:0045892">
    <property type="term" value="P:negative regulation of DNA-templated transcription"/>
    <property type="evidence" value="ECO:0007669"/>
    <property type="project" value="TreeGrafter"/>
</dbReference>
<dbReference type="Pfam" id="PF07702">
    <property type="entry name" value="UTRA"/>
    <property type="match status" value="1"/>
</dbReference>
<accession>A0A0S4R1L3</accession>
<dbReference type="CDD" id="cd07377">
    <property type="entry name" value="WHTH_GntR"/>
    <property type="match status" value="1"/>
</dbReference>
<dbReference type="InterPro" id="IPR036388">
    <property type="entry name" value="WH-like_DNA-bd_sf"/>
</dbReference>
<evidence type="ECO:0000256" key="3">
    <source>
        <dbReference type="ARBA" id="ARBA00023163"/>
    </source>
</evidence>
<dbReference type="GO" id="GO:0003700">
    <property type="term" value="F:DNA-binding transcription factor activity"/>
    <property type="evidence" value="ECO:0007669"/>
    <property type="project" value="InterPro"/>
</dbReference>
<dbReference type="PROSITE" id="PS50949">
    <property type="entry name" value="HTH_GNTR"/>
    <property type="match status" value="1"/>
</dbReference>
<keyword evidence="2" id="KW-0238">DNA-binding</keyword>
<organism evidence="5 6">
    <name type="scientific">Parafrankia irregularis</name>
    <dbReference type="NCBI Taxonomy" id="795642"/>
    <lineage>
        <taxon>Bacteria</taxon>
        <taxon>Bacillati</taxon>
        <taxon>Actinomycetota</taxon>
        <taxon>Actinomycetes</taxon>
        <taxon>Frankiales</taxon>
        <taxon>Frankiaceae</taxon>
        <taxon>Parafrankia</taxon>
    </lineage>
</organism>
<name>A0A0S4R1L3_9ACTN</name>
<dbReference type="InterPro" id="IPR028978">
    <property type="entry name" value="Chorismate_lyase_/UTRA_dom_sf"/>
</dbReference>
<evidence type="ECO:0000313" key="5">
    <source>
        <dbReference type="EMBL" id="CUU61100.1"/>
    </source>
</evidence>
<feature type="domain" description="HTH gntR-type" evidence="4">
    <location>
        <begin position="9"/>
        <end position="77"/>
    </location>
</feature>
<evidence type="ECO:0000313" key="6">
    <source>
        <dbReference type="Proteomes" id="UP000198802"/>
    </source>
</evidence>
<sequence length="246" mass="26050">MAPEVRRELPPFRQVAEDIKARIVSGELGEGDPVPSVRKISQEWRISNATATKVIATLQSEGLVRTIPGIGTVVSTLAGSGPRDRFIAMRVAGKIYPQNEYARIVAATVVPAPARVASALGLSEGSDAIRRERVTYRDDVPVETSVSWFDGALAATAPKLLESERIQGGTPAYIESVAGRTVVSGKELVDARAATSGEAAALGVGDGSPVRAGENWLFDQSGEVIEYGEYVSVPGRPAAYEYDLPA</sequence>
<keyword evidence="3" id="KW-0804">Transcription</keyword>
<dbReference type="SMART" id="SM00866">
    <property type="entry name" value="UTRA"/>
    <property type="match status" value="1"/>
</dbReference>
<evidence type="ECO:0000256" key="1">
    <source>
        <dbReference type="ARBA" id="ARBA00023015"/>
    </source>
</evidence>
<dbReference type="InterPro" id="IPR050679">
    <property type="entry name" value="Bact_HTH_transcr_reg"/>
</dbReference>
<reference evidence="6" key="1">
    <citation type="submission" date="2015-11" db="EMBL/GenBank/DDBJ databases">
        <authorList>
            <person name="Varghese N."/>
        </authorList>
    </citation>
    <scope>NUCLEOTIDE SEQUENCE [LARGE SCALE GENOMIC DNA]</scope>
    <source>
        <strain evidence="6">DSM 45899</strain>
    </source>
</reference>
<protein>
    <submittedName>
        <fullName evidence="5">GntR family transcriptional regulator</fullName>
    </submittedName>
</protein>